<protein>
    <submittedName>
        <fullName evidence="3">Bacterial transferase hexapeptide family protein</fullName>
    </submittedName>
</protein>
<dbReference type="Gene3D" id="2.160.10.10">
    <property type="entry name" value="Hexapeptide repeat proteins"/>
    <property type="match status" value="1"/>
</dbReference>
<evidence type="ECO:0000256" key="2">
    <source>
        <dbReference type="ARBA" id="ARBA00022737"/>
    </source>
</evidence>
<dbReference type="HOGENOM" id="CLU_051638_5_0_9"/>
<proteinExistence type="predicted"/>
<keyword evidence="2" id="KW-0677">Repeat</keyword>
<dbReference type="InterPro" id="IPR011004">
    <property type="entry name" value="Trimer_LpxA-like_sf"/>
</dbReference>
<dbReference type="OrthoDB" id="9801697at2"/>
<dbReference type="Pfam" id="PF00132">
    <property type="entry name" value="Hexapep"/>
    <property type="match status" value="1"/>
</dbReference>
<dbReference type="STRING" id="44252.DJ90_2536"/>
<dbReference type="PROSITE" id="PS00101">
    <property type="entry name" value="HEXAPEP_TRANSFERASES"/>
    <property type="match status" value="1"/>
</dbReference>
<dbReference type="AlphaFoldDB" id="A0A090ZIK0"/>
<name>A0A090ZIK0_PAEMA</name>
<dbReference type="InterPro" id="IPR018357">
    <property type="entry name" value="Hexapep_transf_CS"/>
</dbReference>
<dbReference type="InterPro" id="IPR050179">
    <property type="entry name" value="Trans_hexapeptide_repeat"/>
</dbReference>
<dbReference type="GO" id="GO:0016740">
    <property type="term" value="F:transferase activity"/>
    <property type="evidence" value="ECO:0007669"/>
    <property type="project" value="UniProtKB-KW"/>
</dbReference>
<comment type="caution">
    <text evidence="3">The sequence shown here is derived from an EMBL/GenBank/DDBJ whole genome shotgun (WGS) entry which is preliminary data.</text>
</comment>
<evidence type="ECO:0000313" key="4">
    <source>
        <dbReference type="Proteomes" id="UP000029278"/>
    </source>
</evidence>
<dbReference type="PATRIC" id="fig|44252.3.peg.894"/>
<dbReference type="EMBL" id="JMQA01000012">
    <property type="protein sequence ID" value="KFN11149.1"/>
    <property type="molecule type" value="Genomic_DNA"/>
</dbReference>
<dbReference type="CDD" id="cd03349">
    <property type="entry name" value="LbH_XAT"/>
    <property type="match status" value="1"/>
</dbReference>
<dbReference type="Proteomes" id="UP000029278">
    <property type="component" value="Unassembled WGS sequence"/>
</dbReference>
<dbReference type="RefSeq" id="WP_051985335.1">
    <property type="nucleotide sequence ID" value="NZ_JAKOBR010000080.1"/>
</dbReference>
<evidence type="ECO:0000313" key="3">
    <source>
        <dbReference type="EMBL" id="KFN11149.1"/>
    </source>
</evidence>
<keyword evidence="1 3" id="KW-0808">Transferase</keyword>
<dbReference type="SUPFAM" id="SSF51161">
    <property type="entry name" value="Trimeric LpxA-like enzymes"/>
    <property type="match status" value="1"/>
</dbReference>
<gene>
    <name evidence="3" type="ORF">DJ90_2536</name>
</gene>
<dbReference type="PANTHER" id="PTHR43300:SF11">
    <property type="entry name" value="ACETYLTRANSFERASE RV3034C-RELATED"/>
    <property type="match status" value="1"/>
</dbReference>
<organism evidence="3 4">
    <name type="scientific">Paenibacillus macerans</name>
    <name type="common">Bacillus macerans</name>
    <dbReference type="NCBI Taxonomy" id="44252"/>
    <lineage>
        <taxon>Bacteria</taxon>
        <taxon>Bacillati</taxon>
        <taxon>Bacillota</taxon>
        <taxon>Bacilli</taxon>
        <taxon>Bacillales</taxon>
        <taxon>Paenibacillaceae</taxon>
        <taxon>Paenibacillus</taxon>
    </lineage>
</organism>
<dbReference type="InterPro" id="IPR001451">
    <property type="entry name" value="Hexapep"/>
</dbReference>
<sequence>MNLNPSLGLNNHGVNVVDFVRLGSWGKKRKSVVVESPVQLGLGRIDSGQIGAFTYTGHSSYYLHVNSIGRFCALGPSVVTGYAEHPTESLTPHPMFSGEFDKTWKAAKVLYDDPEFTKVICKKMDDLTSRKGQIDIGNDVWIGNGAYIAREVKIGDGAIVGARAVVIKDVPPYTVVGGVAAKTIKQRFSDKIVERLLELKWWDYGPAILKGVDITNIESTIYEIESRISKGFSKYNPDKIEFDLAEDAIYGIPSATSEKILIHDFTKRMED</sequence>
<keyword evidence="4" id="KW-1185">Reference proteome</keyword>
<reference evidence="3 4" key="1">
    <citation type="submission" date="2014-04" db="EMBL/GenBank/DDBJ databases">
        <authorList>
            <person name="Bishop-Lilly K.A."/>
            <person name="Broomall S.M."/>
            <person name="Chain P.S."/>
            <person name="Chertkov O."/>
            <person name="Coyne S.R."/>
            <person name="Daligault H.E."/>
            <person name="Davenport K.W."/>
            <person name="Erkkila T."/>
            <person name="Frey K.G."/>
            <person name="Gibbons H.S."/>
            <person name="Gu W."/>
            <person name="Jaissle J."/>
            <person name="Johnson S.L."/>
            <person name="Koroleva G.I."/>
            <person name="Ladner J.T."/>
            <person name="Lo C.-C."/>
            <person name="Minogue T.D."/>
            <person name="Munk C."/>
            <person name="Palacios G.F."/>
            <person name="Redden C.L."/>
            <person name="Rosenzweig C.N."/>
            <person name="Scholz M.B."/>
            <person name="Teshima H."/>
            <person name="Xu Y."/>
        </authorList>
    </citation>
    <scope>NUCLEOTIDE SEQUENCE [LARGE SCALE GENOMIC DNA]</scope>
    <source>
        <strain evidence="3 4">8244</strain>
    </source>
</reference>
<dbReference type="PANTHER" id="PTHR43300">
    <property type="entry name" value="ACETYLTRANSFERASE"/>
    <property type="match status" value="1"/>
</dbReference>
<dbReference type="GeneID" id="77012173"/>
<evidence type="ECO:0000256" key="1">
    <source>
        <dbReference type="ARBA" id="ARBA00022679"/>
    </source>
</evidence>
<accession>A0A090ZIK0</accession>